<dbReference type="PANTHER" id="PTHR42850:SF4">
    <property type="entry name" value="ZINC-DEPENDENT ENDOPOLYPHOSPHATASE"/>
    <property type="match status" value="1"/>
</dbReference>
<dbReference type="SUPFAM" id="SSF56300">
    <property type="entry name" value="Metallo-dependent phosphatases"/>
    <property type="match status" value="1"/>
</dbReference>
<accession>A0A1I4IPE2</accession>
<protein>
    <submittedName>
        <fullName evidence="2">Serine/threonine protein phosphatase 1</fullName>
    </submittedName>
</protein>
<dbReference type="InterPro" id="IPR050126">
    <property type="entry name" value="Ap4A_hydrolase"/>
</dbReference>
<dbReference type="InterPro" id="IPR029052">
    <property type="entry name" value="Metallo-depent_PP-like"/>
</dbReference>
<reference evidence="3" key="1">
    <citation type="submission" date="2016-10" db="EMBL/GenBank/DDBJ databases">
        <authorList>
            <person name="Varghese N."/>
            <person name="Submissions S."/>
        </authorList>
    </citation>
    <scope>NUCLEOTIDE SEQUENCE [LARGE SCALE GENOMIC DNA]</scope>
    <source>
        <strain evidence="3">DSM 13327</strain>
    </source>
</reference>
<gene>
    <name evidence="2" type="ORF">SAMN04490355_100919</name>
</gene>
<dbReference type="AlphaFoldDB" id="A0A1I4IPE2"/>
<dbReference type="GO" id="GO:0008803">
    <property type="term" value="F:bis(5'-nucleosyl)-tetraphosphatase (symmetrical) activity"/>
    <property type="evidence" value="ECO:0007669"/>
    <property type="project" value="TreeGrafter"/>
</dbReference>
<dbReference type="GO" id="GO:0110154">
    <property type="term" value="P:RNA decapping"/>
    <property type="evidence" value="ECO:0007669"/>
    <property type="project" value="TreeGrafter"/>
</dbReference>
<name>A0A1I4IPE2_9FIRM</name>
<keyword evidence="3" id="KW-1185">Reference proteome</keyword>
<dbReference type="GO" id="GO:0016791">
    <property type="term" value="F:phosphatase activity"/>
    <property type="evidence" value="ECO:0007669"/>
    <property type="project" value="TreeGrafter"/>
</dbReference>
<dbReference type="RefSeq" id="WP_245754846.1">
    <property type="nucleotide sequence ID" value="NZ_FOTS01000009.1"/>
</dbReference>
<dbReference type="InterPro" id="IPR004843">
    <property type="entry name" value="Calcineurin-like_PHP"/>
</dbReference>
<dbReference type="Gene3D" id="3.60.21.10">
    <property type="match status" value="1"/>
</dbReference>
<dbReference type="Pfam" id="PF00149">
    <property type="entry name" value="Metallophos"/>
    <property type="match status" value="1"/>
</dbReference>
<dbReference type="PANTHER" id="PTHR42850">
    <property type="entry name" value="METALLOPHOSPHOESTERASE"/>
    <property type="match status" value="1"/>
</dbReference>
<dbReference type="GO" id="GO:0005737">
    <property type="term" value="C:cytoplasm"/>
    <property type="evidence" value="ECO:0007669"/>
    <property type="project" value="TreeGrafter"/>
</dbReference>
<dbReference type="EMBL" id="FOTS01000009">
    <property type="protein sequence ID" value="SFL56289.1"/>
    <property type="molecule type" value="Genomic_DNA"/>
</dbReference>
<dbReference type="Proteomes" id="UP000199520">
    <property type="component" value="Unassembled WGS sequence"/>
</dbReference>
<proteinExistence type="predicted"/>
<evidence type="ECO:0000313" key="2">
    <source>
        <dbReference type="EMBL" id="SFL56289.1"/>
    </source>
</evidence>
<evidence type="ECO:0000259" key="1">
    <source>
        <dbReference type="Pfam" id="PF00149"/>
    </source>
</evidence>
<organism evidence="2 3">
    <name type="scientific">Pelosinus propionicus DSM 13327</name>
    <dbReference type="NCBI Taxonomy" id="1123291"/>
    <lineage>
        <taxon>Bacteria</taxon>
        <taxon>Bacillati</taxon>
        <taxon>Bacillota</taxon>
        <taxon>Negativicutes</taxon>
        <taxon>Selenomonadales</taxon>
        <taxon>Sporomusaceae</taxon>
        <taxon>Pelosinus</taxon>
    </lineage>
</organism>
<evidence type="ECO:0000313" key="3">
    <source>
        <dbReference type="Proteomes" id="UP000199520"/>
    </source>
</evidence>
<dbReference type="STRING" id="1123291.SAMN04490355_100919"/>
<feature type="domain" description="Calcineurin-like phosphoesterase" evidence="1">
    <location>
        <begin position="6"/>
        <end position="197"/>
    </location>
</feature>
<sequence>MKTVDRILATSDLHGQNKRFLDLIGKADYNSDQDLLIVCGDLIDRGNENLDCLATCEVLQKKGAIILKGNHEQFLEKSIIEMLTTDTWRERPSNDLYNWIHHNGGREMYEEIKNLSSEKLSHILRFVQRLPAYFVVGKYIFSHAGANSQKPVEVNTEDELVWMKKEFPWCPAYPDKILIFGHTPTWLLHGSNTVKDKKKAKVWYDKVNKDKICVDCGGIFGGRLAAIELPTYLEFYN</sequence>